<keyword evidence="3 5" id="KW-0819">tRNA processing</keyword>
<feature type="domain" description="Pseudouridine synthase II N-terminal" evidence="6">
    <location>
        <begin position="23"/>
        <end position="170"/>
    </location>
</feature>
<name>A0A923ED36_CLOTT</name>
<dbReference type="RefSeq" id="WP_035148586.1">
    <property type="nucleotide sequence ID" value="NZ_JAAZWO010000019.1"/>
</dbReference>
<dbReference type="AlphaFoldDB" id="A0A923ED36"/>
<reference evidence="8 9" key="1">
    <citation type="submission" date="2020-04" db="EMBL/GenBank/DDBJ databases">
        <title>Genomic insights into acetone-butanol-ethanol (ABE) fermentation by sequencing solventogenic clostridia strains.</title>
        <authorList>
            <person name="Brown S."/>
        </authorList>
    </citation>
    <scope>NUCLEOTIDE SEQUENCE [LARGE SCALE GENOMIC DNA]</scope>
    <source>
        <strain evidence="8 9">DJ011</strain>
    </source>
</reference>
<evidence type="ECO:0000256" key="2">
    <source>
        <dbReference type="ARBA" id="ARBA00005642"/>
    </source>
</evidence>
<evidence type="ECO:0000313" key="8">
    <source>
        <dbReference type="EMBL" id="MBC2398924.1"/>
    </source>
</evidence>
<comment type="similarity">
    <text evidence="2 5">Belongs to the pseudouridine synthase TruB family. Type 1 subfamily.</text>
</comment>
<dbReference type="Pfam" id="PF16198">
    <property type="entry name" value="TruB_C_2"/>
    <property type="match status" value="1"/>
</dbReference>
<feature type="active site" description="Nucleophile" evidence="5">
    <location>
        <position position="38"/>
    </location>
</feature>
<keyword evidence="9" id="KW-1185">Reference proteome</keyword>
<dbReference type="CDD" id="cd02573">
    <property type="entry name" value="PseudoU_synth_EcTruB"/>
    <property type="match status" value="1"/>
</dbReference>
<dbReference type="GO" id="GO:0031119">
    <property type="term" value="P:tRNA pseudouridine synthesis"/>
    <property type="evidence" value="ECO:0007669"/>
    <property type="project" value="UniProtKB-UniRule"/>
</dbReference>
<dbReference type="InterPro" id="IPR020103">
    <property type="entry name" value="PsdUridine_synth_cat_dom_sf"/>
</dbReference>
<dbReference type="SUPFAM" id="SSF55120">
    <property type="entry name" value="Pseudouridine synthase"/>
    <property type="match status" value="1"/>
</dbReference>
<dbReference type="InterPro" id="IPR032819">
    <property type="entry name" value="TruB_C"/>
</dbReference>
<keyword evidence="4 5" id="KW-0413">Isomerase</keyword>
<dbReference type="HAMAP" id="MF_01080">
    <property type="entry name" value="TruB_bact"/>
    <property type="match status" value="1"/>
</dbReference>
<dbReference type="Proteomes" id="UP000563151">
    <property type="component" value="Unassembled WGS sequence"/>
</dbReference>
<dbReference type="PANTHER" id="PTHR13767:SF2">
    <property type="entry name" value="PSEUDOURIDYLATE SYNTHASE TRUB1"/>
    <property type="match status" value="1"/>
</dbReference>
<dbReference type="GO" id="GO:0003723">
    <property type="term" value="F:RNA binding"/>
    <property type="evidence" value="ECO:0007669"/>
    <property type="project" value="InterPro"/>
</dbReference>
<evidence type="ECO:0000256" key="5">
    <source>
        <dbReference type="HAMAP-Rule" id="MF_01080"/>
    </source>
</evidence>
<dbReference type="InterPro" id="IPR014780">
    <property type="entry name" value="tRNA_psdUridine_synth_TruB"/>
</dbReference>
<dbReference type="NCBIfam" id="TIGR00431">
    <property type="entry name" value="TruB"/>
    <property type="match status" value="1"/>
</dbReference>
<dbReference type="EMBL" id="JAAZWO010000019">
    <property type="protein sequence ID" value="MBC2398924.1"/>
    <property type="molecule type" value="Genomic_DNA"/>
</dbReference>
<evidence type="ECO:0000313" key="9">
    <source>
        <dbReference type="Proteomes" id="UP000563151"/>
    </source>
</evidence>
<dbReference type="Pfam" id="PF01509">
    <property type="entry name" value="TruB_N"/>
    <property type="match status" value="1"/>
</dbReference>
<feature type="domain" description="tRNA pseudouridylate synthase B C-terminal" evidence="7">
    <location>
        <begin position="171"/>
        <end position="224"/>
    </location>
</feature>
<dbReference type="FunFam" id="3.30.2350.10:FF:000011">
    <property type="entry name" value="tRNA pseudouridine synthase B"/>
    <property type="match status" value="1"/>
</dbReference>
<accession>A0A923ED36</accession>
<dbReference type="PANTHER" id="PTHR13767">
    <property type="entry name" value="TRNA-PSEUDOURIDINE SYNTHASE"/>
    <property type="match status" value="1"/>
</dbReference>
<sequence length="288" mass="32824">MNGVLNIYKPSGMTSFDVVRKIKKQCNTKKVGHTGTLDPMATGVLPICVGNATKIVDYIMNENKIYVATMKLGIITDTYDREGSILEEKLVDIGEEKVVECIKSFKGEIDQIPPMYSALKVNGKRLYELAREGIEIERKSRKINIYSIEILDINVPFVTFKVECSKGTYIRSLCYDIGQKLGVGGTMWSLERTKTGIFNIEDSVNIENLNKDNFGQHLIPIDQALTKYDSLKMDKRYEKLLLNGVTINNKYIIKDIEKDIIFRVYLEDKFIGLGRREEKGFKILKLLV</sequence>
<evidence type="ECO:0000256" key="1">
    <source>
        <dbReference type="ARBA" id="ARBA00000385"/>
    </source>
</evidence>
<protein>
    <recommendedName>
        <fullName evidence="5">tRNA pseudouridine synthase B</fullName>
        <ecNumber evidence="5">5.4.99.25</ecNumber>
    </recommendedName>
    <alternativeName>
        <fullName evidence="5">tRNA pseudouridine(55) synthase</fullName>
        <shortName evidence="5">Psi55 synthase</shortName>
    </alternativeName>
    <alternativeName>
        <fullName evidence="5">tRNA pseudouridylate synthase</fullName>
    </alternativeName>
    <alternativeName>
        <fullName evidence="5">tRNA-uridine isomerase</fullName>
    </alternativeName>
</protein>
<comment type="function">
    <text evidence="5">Responsible for synthesis of pseudouridine from uracil-55 in the psi GC loop of transfer RNAs.</text>
</comment>
<evidence type="ECO:0000256" key="3">
    <source>
        <dbReference type="ARBA" id="ARBA00022694"/>
    </source>
</evidence>
<proteinExistence type="inferred from homology"/>
<dbReference type="GO" id="GO:1990481">
    <property type="term" value="P:mRNA pseudouridine synthesis"/>
    <property type="evidence" value="ECO:0007669"/>
    <property type="project" value="TreeGrafter"/>
</dbReference>
<comment type="catalytic activity">
    <reaction evidence="1 5">
        <text>uridine(55) in tRNA = pseudouridine(55) in tRNA</text>
        <dbReference type="Rhea" id="RHEA:42532"/>
        <dbReference type="Rhea" id="RHEA-COMP:10101"/>
        <dbReference type="Rhea" id="RHEA-COMP:10102"/>
        <dbReference type="ChEBI" id="CHEBI:65314"/>
        <dbReference type="ChEBI" id="CHEBI:65315"/>
        <dbReference type="EC" id="5.4.99.25"/>
    </reaction>
</comment>
<evidence type="ECO:0000259" key="6">
    <source>
        <dbReference type="Pfam" id="PF01509"/>
    </source>
</evidence>
<evidence type="ECO:0000256" key="4">
    <source>
        <dbReference type="ARBA" id="ARBA00023235"/>
    </source>
</evidence>
<dbReference type="GO" id="GO:0160148">
    <property type="term" value="F:tRNA pseudouridine(55) synthase activity"/>
    <property type="evidence" value="ECO:0007669"/>
    <property type="project" value="UniProtKB-EC"/>
</dbReference>
<gene>
    <name evidence="5 8" type="primary">truB</name>
    <name evidence="8" type="ORF">HGG79_14240</name>
</gene>
<organism evidence="8 9">
    <name type="scientific">Clostridium tetanomorphum</name>
    <dbReference type="NCBI Taxonomy" id="1553"/>
    <lineage>
        <taxon>Bacteria</taxon>
        <taxon>Bacillati</taxon>
        <taxon>Bacillota</taxon>
        <taxon>Clostridia</taxon>
        <taxon>Eubacteriales</taxon>
        <taxon>Clostridiaceae</taxon>
        <taxon>Clostridium</taxon>
    </lineage>
</organism>
<dbReference type="EC" id="5.4.99.25" evidence="5"/>
<dbReference type="Gene3D" id="3.30.2350.10">
    <property type="entry name" value="Pseudouridine synthase"/>
    <property type="match status" value="1"/>
</dbReference>
<evidence type="ECO:0000259" key="7">
    <source>
        <dbReference type="Pfam" id="PF16198"/>
    </source>
</evidence>
<dbReference type="InterPro" id="IPR002501">
    <property type="entry name" value="PsdUridine_synth_N"/>
</dbReference>
<comment type="caution">
    <text evidence="8">The sequence shown here is derived from an EMBL/GenBank/DDBJ whole genome shotgun (WGS) entry which is preliminary data.</text>
</comment>